<evidence type="ECO:0000256" key="2">
    <source>
        <dbReference type="ARBA" id="ARBA00022630"/>
    </source>
</evidence>
<organism evidence="8 9">
    <name type="scientific">Microbacterium esteraromaticum</name>
    <dbReference type="NCBI Taxonomy" id="57043"/>
    <lineage>
        <taxon>Bacteria</taxon>
        <taxon>Bacillati</taxon>
        <taxon>Actinomycetota</taxon>
        <taxon>Actinomycetes</taxon>
        <taxon>Micrococcales</taxon>
        <taxon>Microbacteriaceae</taxon>
        <taxon>Microbacterium</taxon>
    </lineage>
</organism>
<keyword evidence="2" id="KW-0285">Flavoprotein</keyword>
<gene>
    <name evidence="8" type="ORF">FM104_06300</name>
</gene>
<dbReference type="SUPFAM" id="SSF51905">
    <property type="entry name" value="FAD/NAD(P)-binding domain"/>
    <property type="match status" value="1"/>
</dbReference>
<evidence type="ECO:0000256" key="6">
    <source>
        <dbReference type="SAM" id="MobiDB-lite"/>
    </source>
</evidence>
<feature type="compositionally biased region" description="Basic and acidic residues" evidence="6">
    <location>
        <begin position="457"/>
        <end position="467"/>
    </location>
</feature>
<feature type="compositionally biased region" description="Low complexity" evidence="6">
    <location>
        <begin position="468"/>
        <end position="511"/>
    </location>
</feature>
<dbReference type="Pfam" id="PF07992">
    <property type="entry name" value="Pyr_redox_2"/>
    <property type="match status" value="1"/>
</dbReference>
<dbReference type="InterPro" id="IPR045024">
    <property type="entry name" value="NDH-2"/>
</dbReference>
<evidence type="ECO:0000256" key="5">
    <source>
        <dbReference type="ARBA" id="ARBA00023027"/>
    </source>
</evidence>
<keyword evidence="3" id="KW-0274">FAD</keyword>
<dbReference type="PRINTS" id="PR00411">
    <property type="entry name" value="PNDRDTASEI"/>
</dbReference>
<evidence type="ECO:0000259" key="7">
    <source>
        <dbReference type="Pfam" id="PF07992"/>
    </source>
</evidence>
<dbReference type="RefSeq" id="WP_087130594.1">
    <property type="nucleotide sequence ID" value="NZ_FUKO01000019.1"/>
</dbReference>
<proteinExistence type="inferred from homology"/>
<sequence>MPQNSTAPRILIVGGGYAGFYTAWKLEKHLRKGEADVTMVDPLPYMTYQPFLPEVAAGSIEARHAVVAHRRHLKRTNVVTAKITGIDHANKVATIAPPVGEPYEFAYDQIVVTAGAVSRTFPIPGIADNAIGLKTIEEAVAVRDKLLSNFDKAAALPAGPERDRLLTVVVVGGGFAGIEVFAELRSMASAMISKYPQLSFEDTHFHLIEAMGRIMPEVSLKTSEWVLKDLAKRGAYVHLDTQVTGALDGNVEVSTGEVFPTDLIVWTAGVMANPTVVRGGDLPVEERGRIQTRADLRVGTAEAPVEGAWAAGDVSAVPDLTGGGVGGYCVPNAQHAVRQAKLLAKNLVAVLRGEGTKDYFHKNLGAVAGLGLYDGVFQSGNIALKGFVAWVAHRGYHGLAMPTWERKWRVLWGWWNNLWLGRDIVNLETVQNPRYVFEEFAARPRPAAAAPAAPAKAESDAKPESDAKAAPAKTAPAKKASGAKSESATADKAPTAPAKKTPAKKAPAAKKPAAEKAKSQA</sequence>
<dbReference type="EC" id="1.6.99.3" evidence="8"/>
<dbReference type="PANTHER" id="PTHR43706:SF45">
    <property type="entry name" value="NADH DEHYDROGENASE-LIKE PROTEIN RV1812C"/>
    <property type="match status" value="1"/>
</dbReference>
<comment type="similarity">
    <text evidence="1">Belongs to the NADH dehydrogenase family.</text>
</comment>
<keyword evidence="4 8" id="KW-0560">Oxidoreductase</keyword>
<reference evidence="8 9" key="1">
    <citation type="submission" date="2017-02" db="EMBL/GenBank/DDBJ databases">
        <authorList>
            <person name="Peterson S.W."/>
        </authorList>
    </citation>
    <scope>NUCLEOTIDE SEQUENCE [LARGE SCALE GENOMIC DNA]</scope>
    <source>
        <strain evidence="8 9">B Mb 05.01</strain>
    </source>
</reference>
<dbReference type="PANTHER" id="PTHR43706">
    <property type="entry name" value="NADH DEHYDROGENASE"/>
    <property type="match status" value="1"/>
</dbReference>
<keyword evidence="9" id="KW-1185">Reference proteome</keyword>
<name>A0A1R4JA18_9MICO</name>
<dbReference type="Gene3D" id="3.50.50.100">
    <property type="match status" value="1"/>
</dbReference>
<dbReference type="GO" id="GO:0003954">
    <property type="term" value="F:NADH dehydrogenase activity"/>
    <property type="evidence" value="ECO:0007669"/>
    <property type="project" value="InterPro"/>
</dbReference>
<feature type="domain" description="FAD/NAD(P)-binding" evidence="7">
    <location>
        <begin position="9"/>
        <end position="339"/>
    </location>
</feature>
<dbReference type="InterPro" id="IPR036188">
    <property type="entry name" value="FAD/NAD-bd_sf"/>
</dbReference>
<dbReference type="OrthoDB" id="9781621at2"/>
<dbReference type="EMBL" id="FUKO01000019">
    <property type="protein sequence ID" value="SJN28981.1"/>
    <property type="molecule type" value="Genomic_DNA"/>
</dbReference>
<evidence type="ECO:0000256" key="3">
    <source>
        <dbReference type="ARBA" id="ARBA00022827"/>
    </source>
</evidence>
<evidence type="ECO:0000256" key="1">
    <source>
        <dbReference type="ARBA" id="ARBA00005272"/>
    </source>
</evidence>
<evidence type="ECO:0000313" key="9">
    <source>
        <dbReference type="Proteomes" id="UP000196320"/>
    </source>
</evidence>
<dbReference type="InterPro" id="IPR023753">
    <property type="entry name" value="FAD/NAD-binding_dom"/>
</dbReference>
<keyword evidence="5" id="KW-0520">NAD</keyword>
<protein>
    <submittedName>
        <fullName evidence="8">NADH dehydrogenase</fullName>
        <ecNumber evidence="8">1.6.99.3</ecNumber>
    </submittedName>
</protein>
<accession>A0A1R4JA18</accession>
<evidence type="ECO:0000256" key="4">
    <source>
        <dbReference type="ARBA" id="ARBA00023002"/>
    </source>
</evidence>
<dbReference type="Proteomes" id="UP000196320">
    <property type="component" value="Unassembled WGS sequence"/>
</dbReference>
<dbReference type="AlphaFoldDB" id="A0A1R4JA18"/>
<feature type="compositionally biased region" description="Basic and acidic residues" evidence="6">
    <location>
        <begin position="512"/>
        <end position="521"/>
    </location>
</feature>
<evidence type="ECO:0000313" key="8">
    <source>
        <dbReference type="EMBL" id="SJN28981.1"/>
    </source>
</evidence>
<dbReference type="PRINTS" id="PR00368">
    <property type="entry name" value="FADPNR"/>
</dbReference>
<feature type="region of interest" description="Disordered" evidence="6">
    <location>
        <begin position="448"/>
        <end position="521"/>
    </location>
</feature>